<reference evidence="1 2" key="1">
    <citation type="journal article" date="2012" name="BMC Genomics">
        <title>Complete genome sequence, lifestyle, and multi-drug resistance of the human pathogen Corynebacterium resistens DSM 45100 isolated from blood samples of a leukemia patient.</title>
        <authorList>
            <person name="Schroder J."/>
            <person name="Maus I."/>
            <person name="Meyer K."/>
            <person name="Wordemann S."/>
            <person name="Blom J."/>
            <person name="Jaenicke S."/>
            <person name="Schneider J."/>
            <person name="Trost E."/>
            <person name="Tauch A."/>
        </authorList>
    </citation>
    <scope>NUCLEOTIDE SEQUENCE [LARGE SCALE GENOMIC DNA]</scope>
    <source>
        <strain evidence="2">DSM 45100 / JCM 12819 / CCUG 50093 / GTC 2026 / SICGH 158</strain>
    </source>
</reference>
<organism evidence="1 2">
    <name type="scientific">Corynebacterium resistens (strain DSM 45100 / JCM 12819 / GTC 2026 / SICGH 158)</name>
    <dbReference type="NCBI Taxonomy" id="662755"/>
    <lineage>
        <taxon>Bacteria</taxon>
        <taxon>Bacillati</taxon>
        <taxon>Actinomycetota</taxon>
        <taxon>Actinomycetes</taxon>
        <taxon>Mycobacteriales</taxon>
        <taxon>Corynebacteriaceae</taxon>
        <taxon>Corynebacterium</taxon>
    </lineage>
</organism>
<sequence>MAEQSAGLTSATNTGAEAGEGLAFTVVSLAPNLPGPLAARRLAALGGDVTKVEAPSGDPMALYCPQYYEALTESQSVVALNLKDPKGMAALHELLVDADILLTSHRTAALERMGLGWEDIHARFPRLSQVAIVGHSGVDADVAGHDLTYQADAGTLTRDGEGRPLMPRIPVADLAGSERAVAEAMTALYETQITGEGTYREVALAGMAEVFGEPARFGLMTEGLLGGSLPQYSVYQAAEGWVAVALLEPHFLEGFTQAVAVDELRDADGVDCTAEAFAELFATKSAAWWEEWARQKGLPITAVKGQ</sequence>
<dbReference type="KEGG" id="crd:CRES_2008"/>
<evidence type="ECO:0000313" key="2">
    <source>
        <dbReference type="Proteomes" id="UP000000492"/>
    </source>
</evidence>
<dbReference type="Pfam" id="PF02515">
    <property type="entry name" value="CoA_transf_3"/>
    <property type="match status" value="1"/>
</dbReference>
<dbReference type="GO" id="GO:0003824">
    <property type="term" value="F:catalytic activity"/>
    <property type="evidence" value="ECO:0007669"/>
    <property type="project" value="InterPro"/>
</dbReference>
<dbReference type="eggNOG" id="COG1804">
    <property type="taxonomic scope" value="Bacteria"/>
</dbReference>
<dbReference type="InterPro" id="IPR044855">
    <property type="entry name" value="CoA-Trfase_III_dom3_sf"/>
</dbReference>
<keyword evidence="2" id="KW-1185">Reference proteome</keyword>
<gene>
    <name evidence="1" type="ordered locus">CRES_2008</name>
</gene>
<dbReference type="AlphaFoldDB" id="F8E389"/>
<proteinExistence type="predicted"/>
<protein>
    <submittedName>
        <fullName evidence="1">Uncharacterized protein</fullName>
    </submittedName>
</protein>
<dbReference type="PANTHER" id="PTHR48228:SF5">
    <property type="entry name" value="ALPHA-METHYLACYL-COA RACEMASE"/>
    <property type="match status" value="1"/>
</dbReference>
<dbReference type="HOGENOM" id="CLU_033975_5_1_11"/>
<dbReference type="Proteomes" id="UP000000492">
    <property type="component" value="Chromosome"/>
</dbReference>
<evidence type="ECO:0000313" key="1">
    <source>
        <dbReference type="EMBL" id="AEI10361.1"/>
    </source>
</evidence>
<dbReference type="STRING" id="662755.CRES_2008"/>
<dbReference type="OrthoDB" id="9797653at2"/>
<accession>F8E389</accession>
<dbReference type="Gene3D" id="3.40.50.10540">
    <property type="entry name" value="Crotonobetainyl-coa:carnitine coa-transferase, domain 1"/>
    <property type="match status" value="1"/>
</dbReference>
<dbReference type="InterPro" id="IPR003673">
    <property type="entry name" value="CoA-Trfase_fam_III"/>
</dbReference>
<name>F8E389_CORRG</name>
<dbReference type="RefSeq" id="WP_013889343.1">
    <property type="nucleotide sequence ID" value="NC_015673.1"/>
</dbReference>
<dbReference type="InterPro" id="IPR023606">
    <property type="entry name" value="CoA-Trfase_III_dom_1_sf"/>
</dbReference>
<dbReference type="InterPro" id="IPR050509">
    <property type="entry name" value="CoA-transferase_III"/>
</dbReference>
<dbReference type="Gene3D" id="3.30.1540.10">
    <property type="entry name" value="formyl-coa transferase, domain 3"/>
    <property type="match status" value="1"/>
</dbReference>
<dbReference type="PANTHER" id="PTHR48228">
    <property type="entry name" value="SUCCINYL-COA--D-CITRAMALATE COA-TRANSFERASE"/>
    <property type="match status" value="1"/>
</dbReference>
<dbReference type="SUPFAM" id="SSF89796">
    <property type="entry name" value="CoA-transferase family III (CaiB/BaiF)"/>
    <property type="match status" value="1"/>
</dbReference>
<dbReference type="EMBL" id="CP002857">
    <property type="protein sequence ID" value="AEI10361.1"/>
    <property type="molecule type" value="Genomic_DNA"/>
</dbReference>